<dbReference type="AlphaFoldDB" id="A0A6A0B5A8"/>
<feature type="transmembrane region" description="Helical" evidence="1">
    <location>
        <begin position="530"/>
        <end position="553"/>
    </location>
</feature>
<keyword evidence="3" id="KW-1185">Reference proteome</keyword>
<protein>
    <submittedName>
        <fullName evidence="2">Uncharacterized protein</fullName>
    </submittedName>
</protein>
<proteinExistence type="predicted"/>
<gene>
    <name evidence="2" type="ORF">Hs20B_02510</name>
</gene>
<feature type="transmembrane region" description="Helical" evidence="1">
    <location>
        <begin position="461"/>
        <end position="482"/>
    </location>
</feature>
<comment type="caution">
    <text evidence="2">The sequence shown here is derived from an EMBL/GenBank/DDBJ whole genome shotgun (WGS) entry which is preliminary data.</text>
</comment>
<organism evidence="2 3">
    <name type="scientific">Pseudolactococcus insecticola</name>
    <dbReference type="NCBI Taxonomy" id="2709158"/>
    <lineage>
        <taxon>Bacteria</taxon>
        <taxon>Bacillati</taxon>
        <taxon>Bacillota</taxon>
        <taxon>Bacilli</taxon>
        <taxon>Lactobacillales</taxon>
        <taxon>Streptococcaceae</taxon>
        <taxon>Pseudolactococcus</taxon>
    </lineage>
</organism>
<evidence type="ECO:0000313" key="3">
    <source>
        <dbReference type="Proteomes" id="UP000475928"/>
    </source>
</evidence>
<keyword evidence="1" id="KW-0472">Membrane</keyword>
<sequence>MAQDGSLTIKINADDKGLTSVKKNLDELEGKAKSGIVVKVTDAGSSALSSIDGKITSIAKKAASVAFTGLKVGALGVAAGLTASVKAAGDLEQSVGGVDKIFGSIASKDVMADAKKAFKTAGLSMNEYLEGATSYAPKLLKDLGGNASAAGKEVNKAMVQMSDNSNTFGTSLSMLQQSYQGFSKGNFTMLDNLKLGYGGTEKEAMKLVKDAGVVKKNFKSMDDISFAEMIDSISVIQDRLHVTGTTAKEAATTLTGSFTMAKKSFENFLATGEGSDQVVDSFLNFGNMAAKMAGKLAPKLWAGIKSAFDKVKPKIPGLLADILGGATSTIGSMFGFKIDPKMFDGLRNISFDKIASTAKTAAKAILGVVIAVKGLKLATSIMSKFGVSGVKGGGGSGSGGSNPFTAKGAFVADLKKSAASFIKQAGNLAIIYGAVKVFEEIVSAVKQLENVPSVGTVGNKLLSVGVAVSAVGGAMVVVGLALDKIQRAKQVLITGGMALLGISLVMKSLAKAMKAIDDNVPEDFGGVAKKMLSMGIAVAGVAAGAALIGAAIVAAGPIGALVAGAGIGTLLAVALTMSSLAKSIGLINTNVPNDFGDIKGKIAALAGAVTAITNSGLGNALDMVKSVLGAAQAAAANVAIDALIQISGKIKTLDSVGDVPDVTAKLKILDKDIAQIQNASSTFGSVKPGNAANAVLAVNSFNKLIPALVKFNGLEIPDVTGKIKQIGAIMEQIQNASSTWGSMKPGNITKATTAVNNMLPLIVSLKALDSTAVPTGVLDKIMEIDSIIAQIQNATTTWGSIKPGNIIMAGTAADNIAALVPKLNNMSIQLSGLLPVNLATLNAAIAQLNGLSGTSGFGGLVASATQAQSAITTVGTAAVGASNSVTLLDTTVTTLASDMTALQATVTAATTAITAAFISMTQAIVKAVIDAMNQVKSQFNSGLSAALATVNGYSALFYSAGYNLGSSMADGISSASGLISSAVANLVSQATAGVAKAKSIASGGGLSYGTVAMENGLIVAAPDNFLASGAISGLGAFNANSAGSRVTTSSESNVTVTGEMMGTNTPIVLKLDGQTVAQTIFNPLVKLMQKAKVRR</sequence>
<name>A0A6A0B5A8_9LACT</name>
<keyword evidence="1" id="KW-0812">Transmembrane</keyword>
<feature type="transmembrane region" description="Helical" evidence="1">
    <location>
        <begin position="491"/>
        <end position="510"/>
    </location>
</feature>
<dbReference type="Proteomes" id="UP000475928">
    <property type="component" value="Unassembled WGS sequence"/>
</dbReference>
<dbReference type="EMBL" id="BLLH01000001">
    <property type="protein sequence ID" value="GFH39853.1"/>
    <property type="molecule type" value="Genomic_DNA"/>
</dbReference>
<feature type="transmembrane region" description="Helical" evidence="1">
    <location>
        <begin position="560"/>
        <end position="581"/>
    </location>
</feature>
<accession>A0A6A0B5A8</accession>
<keyword evidence="1" id="KW-1133">Transmembrane helix</keyword>
<dbReference type="RefSeq" id="WP_172354818.1">
    <property type="nucleotide sequence ID" value="NZ_BLLH01000001.1"/>
</dbReference>
<evidence type="ECO:0000256" key="1">
    <source>
        <dbReference type="SAM" id="Phobius"/>
    </source>
</evidence>
<reference evidence="2 3" key="1">
    <citation type="submission" date="2020-02" db="EMBL/GenBank/DDBJ databases">
        <title>Draft genome sequence of Lactococcus sp. Hs20B0-1.</title>
        <authorList>
            <person name="Noda S."/>
            <person name="Yuki M."/>
            <person name="Ohkuma M."/>
        </authorList>
    </citation>
    <scope>NUCLEOTIDE SEQUENCE [LARGE SCALE GENOMIC DNA]</scope>
    <source>
        <strain evidence="2 3">Hs20B0-1</strain>
    </source>
</reference>
<evidence type="ECO:0000313" key="2">
    <source>
        <dbReference type="EMBL" id="GFH39853.1"/>
    </source>
</evidence>